<reference evidence="2 4" key="2">
    <citation type="submission" date="2019-08" db="EMBL/GenBank/DDBJ databases">
        <title>Genome of Algoriphagus ratkowskyi IC026.</title>
        <authorList>
            <person name="Bowman J.P."/>
        </authorList>
    </citation>
    <scope>NUCLEOTIDE SEQUENCE [LARGE SCALE GENOMIC DNA]</scope>
    <source>
        <strain evidence="2 4">IC026</strain>
    </source>
</reference>
<evidence type="ECO:0000313" key="2">
    <source>
        <dbReference type="EMBL" id="TXD76191.1"/>
    </source>
</evidence>
<name>A0A2W7RNX9_9BACT</name>
<dbReference type="PROSITE" id="PS51257">
    <property type="entry name" value="PROKAR_LIPOPROTEIN"/>
    <property type="match status" value="1"/>
</dbReference>
<comment type="caution">
    <text evidence="1">The sequence shown here is derived from an EMBL/GenBank/DDBJ whole genome shotgun (WGS) entry which is preliminary data.</text>
</comment>
<dbReference type="Proteomes" id="UP000321927">
    <property type="component" value="Unassembled WGS sequence"/>
</dbReference>
<proteinExistence type="predicted"/>
<dbReference type="Proteomes" id="UP000249115">
    <property type="component" value="Unassembled WGS sequence"/>
</dbReference>
<accession>A0A2W7RNX9</accession>
<reference evidence="1 3" key="1">
    <citation type="submission" date="2018-06" db="EMBL/GenBank/DDBJ databases">
        <title>Genomic Encyclopedia of Archaeal and Bacterial Type Strains, Phase II (KMG-II): from individual species to whole genera.</title>
        <authorList>
            <person name="Goeker M."/>
        </authorList>
    </citation>
    <scope>NUCLEOTIDE SEQUENCE [LARGE SCALE GENOMIC DNA]</scope>
    <source>
        <strain evidence="1 3">DSM 22686</strain>
    </source>
</reference>
<evidence type="ECO:0000313" key="4">
    <source>
        <dbReference type="Proteomes" id="UP000321927"/>
    </source>
</evidence>
<sequence>MTFMKKILIPSICILIPFILTSCLGTKNIQQSPSPKIATFENGLDKNDNYVLANEWMVEAFNDATSVIQFTDKESGTVKGKYLLKAGSVSTSPYVSSTDPLHAIITIRARDNKIRIEIDPPSSGFYSQSSMGNEYGYTIQMFDKTTSNLVEDFQSRMKGKSTSEW</sequence>
<dbReference type="EMBL" id="QKZU01000015">
    <property type="protein sequence ID" value="PZX52465.1"/>
    <property type="molecule type" value="Genomic_DNA"/>
</dbReference>
<dbReference type="EMBL" id="VORV01000014">
    <property type="protein sequence ID" value="TXD76191.1"/>
    <property type="molecule type" value="Genomic_DNA"/>
</dbReference>
<gene>
    <name evidence="2" type="ORF">ESW18_17320</name>
    <name evidence="1" type="ORF">LV84_03471</name>
</gene>
<evidence type="ECO:0000313" key="3">
    <source>
        <dbReference type="Proteomes" id="UP000249115"/>
    </source>
</evidence>
<protein>
    <submittedName>
        <fullName evidence="2">DUF4468 domain-containing protein</fullName>
    </submittedName>
    <submittedName>
        <fullName evidence="1">Uncharacterized protein with TBP-like fold DUF4468</fullName>
    </submittedName>
</protein>
<keyword evidence="4" id="KW-1185">Reference proteome</keyword>
<dbReference type="AlphaFoldDB" id="A0A2W7RNX9"/>
<evidence type="ECO:0000313" key="1">
    <source>
        <dbReference type="EMBL" id="PZX52465.1"/>
    </source>
</evidence>
<organism evidence="1 3">
    <name type="scientific">Algoriphagus ratkowskyi</name>
    <dbReference type="NCBI Taxonomy" id="57028"/>
    <lineage>
        <taxon>Bacteria</taxon>
        <taxon>Pseudomonadati</taxon>
        <taxon>Bacteroidota</taxon>
        <taxon>Cytophagia</taxon>
        <taxon>Cytophagales</taxon>
        <taxon>Cyclobacteriaceae</taxon>
        <taxon>Algoriphagus</taxon>
    </lineage>
</organism>